<evidence type="ECO:0000256" key="2">
    <source>
        <dbReference type="SAM" id="MobiDB-lite"/>
    </source>
</evidence>
<reference evidence="3" key="1">
    <citation type="journal article" date="2023" name="bioRxiv">
        <title>Scaffold-level genome assemblies of two parasitoid biocontrol wasps reveal the parthenogenesis mechanism and an associated novel virus.</title>
        <authorList>
            <person name="Inwood S."/>
            <person name="Skelly J."/>
            <person name="Guhlin J."/>
            <person name="Harrop T."/>
            <person name="Goldson S."/>
            <person name="Dearden P."/>
        </authorList>
    </citation>
    <scope>NUCLEOTIDE SEQUENCE</scope>
    <source>
        <strain evidence="3">Lincoln</strain>
        <tissue evidence="3">Whole body</tissue>
    </source>
</reference>
<proteinExistence type="predicted"/>
<dbReference type="GO" id="GO:0007099">
    <property type="term" value="P:centriole replication"/>
    <property type="evidence" value="ECO:0007669"/>
    <property type="project" value="TreeGrafter"/>
</dbReference>
<keyword evidence="4" id="KW-1185">Reference proteome</keyword>
<feature type="region of interest" description="Disordered" evidence="2">
    <location>
        <begin position="240"/>
        <end position="259"/>
    </location>
</feature>
<feature type="coiled-coil region" evidence="1">
    <location>
        <begin position="718"/>
        <end position="836"/>
    </location>
</feature>
<feature type="coiled-coil region" evidence="1">
    <location>
        <begin position="587"/>
        <end position="689"/>
    </location>
</feature>
<dbReference type="Proteomes" id="UP001168972">
    <property type="component" value="Unassembled WGS sequence"/>
</dbReference>
<sequence length="1368" mass="159359">MQDRVGLEAPGQSLIQGSDSIHINMALHRQEEEEEQEDLKRRNGEIKDLLTHAFDDLENEDDASSVNSSHIDDASRGADHSGITNCSIVNDNDKGCTLSQYQIDFGMYTTDGINNCAKSTPYTQHSDAINKESAVSAIQKEFGVYGQLGTSLNNNKEKSSSNLMTESLYELPRPPNITNPTSFPYSLRAQINDGYTLLDNYSVAYNTPPNHYDGTHNKNYPNNGYIGSYDKNTPQLHIKESHEDHNEHNSEHVNHCYKTSPNGRPVLDLDVYNAADYNSKEQLMVLYSVRMREIRQLTEENQQLRIEKEDLEKDLTGKLMLAQADYESCNLSKNQVQSALVDAKAEIIKLQSQAKSSEEKIAVLNKVNENMAKELSTARESVVDLQQKITILERVQSLQRNDKTHEKFLKQMQEKHAIEIKNMQTQIDILTEKLNRKESECVGLEHKLSDARRTHEVLLVEKGDTMNRLAQALEESQEQCRNLMASNNTHELTQLQSRIKLLNEDKDRLLTTVQELQHKLDVAKSDTVQYDSLLTQTLEDNFDSNLKLKLGERCNKTRNNMFEETAEKLRGELQRCMAGQAVKRKEITRLENTLAQKDKELEKALIVCETSQKEAAQYANRIKELEQQLKIFITEHSVKATNQIQQLSDHLASVGKQKDTLMCEKQELEQKLEETLANQEDIIRKVHQETMAQQENIIIDEYNKEYLRIHEEAINRVKQDAQAEIVQLRVQLEQTQKELDRVKELYIDVCSTKEHLISEHENEIKMLKETYKNLETHKQDMDQVRMELELQKKISNKLTNECESHMKRGIELEKDLNNERKKRAEYTRRVHEEIAQAKEEALKKIRSACPDGQIIVPLTDHCSEHSDKIAQLEDDCKRLEEKLPIAVGEHRKMTKLQTELDDTKIKMVEVEMAFVSLKKKYDNIFNERNDLLIKLTKQESITANAKKNNEIVLAEQNLSKKMNLEIESLKDKCDSLLKDKIEYRSKISELEIQLAECKKKVAINVESHDNLSPTRDELEKEVNEYKDLVKQLTAQLNNRKDRGKSEDCQEEKLKQLELELAEKEAQVQRLEDLEKIKDERDQLVAKLKNQAKQFEEYVKNQKQVSAELNLSPRNTVDGLDYQKIREMSRMEVRDEMEQKLAEELRLIEEQYHKKEKCIEENYKSMIKELNSRYAKKTKELQTSFKAQEQIVTHMIATKLSEYREELQARNLKIEKLEAELVQKECDVEDKKNVMAKAMSKWAAEMQDMEANQVKMQKEIIQLHKLEETLKKEIDLLKDRINLFKDKYQSAKKSSQKYKELAEEKEKFLMGECRRIIEGYNKVMSQVQQNFDDIVNTQEKQVDEKFKEFQSQYDEKLHQVRLQMKYKDK</sequence>
<evidence type="ECO:0000256" key="1">
    <source>
        <dbReference type="SAM" id="Coils"/>
    </source>
</evidence>
<dbReference type="EMBL" id="JAQQBR010001834">
    <property type="protein sequence ID" value="KAK0161695.1"/>
    <property type="molecule type" value="Genomic_DNA"/>
</dbReference>
<protein>
    <submittedName>
        <fullName evidence="3">Uncharacterized protein</fullName>
    </submittedName>
</protein>
<dbReference type="PANTHER" id="PTHR10337">
    <property type="entry name" value="SHC TRANSFORMING PROTEIN"/>
    <property type="match status" value="1"/>
</dbReference>
<feature type="coiled-coil region" evidence="1">
    <location>
        <begin position="1133"/>
        <end position="1293"/>
    </location>
</feature>
<feature type="coiled-coil region" evidence="1">
    <location>
        <begin position="862"/>
        <end position="913"/>
    </location>
</feature>
<dbReference type="InterPro" id="IPR051235">
    <property type="entry name" value="CEP152/SHC-Transforming"/>
</dbReference>
<dbReference type="PANTHER" id="PTHR10337:SF6">
    <property type="entry name" value="CENTROSOMAL PROTEIN OF 152 KDA"/>
    <property type="match status" value="1"/>
</dbReference>
<feature type="compositionally biased region" description="Basic and acidic residues" evidence="2">
    <location>
        <begin position="240"/>
        <end position="254"/>
    </location>
</feature>
<evidence type="ECO:0000313" key="4">
    <source>
        <dbReference type="Proteomes" id="UP001168972"/>
    </source>
</evidence>
<name>A0AA39KGJ8_MICHY</name>
<comment type="caution">
    <text evidence="3">The sequence shown here is derived from an EMBL/GenBank/DDBJ whole genome shotgun (WGS) entry which is preliminary data.</text>
</comment>
<feature type="coiled-coil region" evidence="1">
    <location>
        <begin position="287"/>
        <end position="388"/>
    </location>
</feature>
<accession>A0AA39KGJ8</accession>
<keyword evidence="1" id="KW-0175">Coiled coil</keyword>
<gene>
    <name evidence="3" type="ORF">PV327_008114</name>
</gene>
<feature type="compositionally biased region" description="Basic and acidic residues" evidence="2">
    <location>
        <begin position="70"/>
        <end position="79"/>
    </location>
</feature>
<feature type="coiled-coil region" evidence="1">
    <location>
        <begin position="959"/>
        <end position="1104"/>
    </location>
</feature>
<reference evidence="3" key="2">
    <citation type="submission" date="2023-03" db="EMBL/GenBank/DDBJ databases">
        <authorList>
            <person name="Inwood S.N."/>
            <person name="Skelly J.G."/>
            <person name="Guhlin J."/>
            <person name="Harrop T.W.R."/>
            <person name="Goldson S.G."/>
            <person name="Dearden P.K."/>
        </authorList>
    </citation>
    <scope>NUCLEOTIDE SEQUENCE</scope>
    <source>
        <strain evidence="3">Lincoln</strain>
        <tissue evidence="3">Whole body</tissue>
    </source>
</reference>
<evidence type="ECO:0000313" key="3">
    <source>
        <dbReference type="EMBL" id="KAK0161695.1"/>
    </source>
</evidence>
<organism evidence="3 4">
    <name type="scientific">Microctonus hyperodae</name>
    <name type="common">Parasitoid wasp</name>
    <dbReference type="NCBI Taxonomy" id="165561"/>
    <lineage>
        <taxon>Eukaryota</taxon>
        <taxon>Metazoa</taxon>
        <taxon>Ecdysozoa</taxon>
        <taxon>Arthropoda</taxon>
        <taxon>Hexapoda</taxon>
        <taxon>Insecta</taxon>
        <taxon>Pterygota</taxon>
        <taxon>Neoptera</taxon>
        <taxon>Endopterygota</taxon>
        <taxon>Hymenoptera</taxon>
        <taxon>Apocrita</taxon>
        <taxon>Ichneumonoidea</taxon>
        <taxon>Braconidae</taxon>
        <taxon>Euphorinae</taxon>
        <taxon>Microctonus</taxon>
    </lineage>
</organism>
<feature type="coiled-coil region" evidence="1">
    <location>
        <begin position="413"/>
        <end position="526"/>
    </location>
</feature>
<dbReference type="GO" id="GO:0005813">
    <property type="term" value="C:centrosome"/>
    <property type="evidence" value="ECO:0007669"/>
    <property type="project" value="TreeGrafter"/>
</dbReference>
<feature type="region of interest" description="Disordered" evidence="2">
    <location>
        <begin position="212"/>
        <end position="232"/>
    </location>
</feature>
<feature type="region of interest" description="Disordered" evidence="2">
    <location>
        <begin position="58"/>
        <end position="79"/>
    </location>
</feature>